<feature type="region of interest" description="Disordered" evidence="8">
    <location>
        <begin position="26"/>
        <end position="79"/>
    </location>
</feature>
<keyword evidence="6" id="KW-0472">Membrane</keyword>
<evidence type="ECO:0000256" key="7">
    <source>
        <dbReference type="ARBA" id="ARBA00023186"/>
    </source>
</evidence>
<dbReference type="AlphaFoldDB" id="A0A9J6E2F6"/>
<keyword evidence="4" id="KW-0256">Endoplasmic reticulum</keyword>
<gene>
    <name evidence="10" type="ORF">HPB51_017595</name>
</gene>
<comment type="caution">
    <text evidence="10">The sequence shown here is derived from an EMBL/GenBank/DDBJ whole genome shotgun (WGS) entry which is preliminary data.</text>
</comment>
<keyword evidence="5" id="KW-1133">Transmembrane helix</keyword>
<keyword evidence="3" id="KW-0812">Transmembrane</keyword>
<evidence type="ECO:0000256" key="6">
    <source>
        <dbReference type="ARBA" id="ARBA00023136"/>
    </source>
</evidence>
<dbReference type="Gene3D" id="2.60.40.150">
    <property type="entry name" value="C2 domain"/>
    <property type="match status" value="1"/>
</dbReference>
<organism evidence="10 11">
    <name type="scientific">Rhipicephalus microplus</name>
    <name type="common">Cattle tick</name>
    <name type="synonym">Boophilus microplus</name>
    <dbReference type="NCBI Taxonomy" id="6941"/>
    <lineage>
        <taxon>Eukaryota</taxon>
        <taxon>Metazoa</taxon>
        <taxon>Ecdysozoa</taxon>
        <taxon>Arthropoda</taxon>
        <taxon>Chelicerata</taxon>
        <taxon>Arachnida</taxon>
        <taxon>Acari</taxon>
        <taxon>Parasitiformes</taxon>
        <taxon>Ixodida</taxon>
        <taxon>Ixodoidea</taxon>
        <taxon>Ixodidae</taxon>
        <taxon>Rhipicephalinae</taxon>
        <taxon>Rhipicephalus</taxon>
        <taxon>Boophilus</taxon>
    </lineage>
</organism>
<dbReference type="Pfam" id="PF02889">
    <property type="entry name" value="Sec63"/>
    <property type="match status" value="1"/>
</dbReference>
<feature type="compositionally biased region" description="Low complexity" evidence="8">
    <location>
        <begin position="430"/>
        <end position="446"/>
    </location>
</feature>
<comment type="subcellular location">
    <subcellularLocation>
        <location evidence="2">Endoplasmic reticulum</location>
    </subcellularLocation>
    <subcellularLocation>
        <location evidence="1">Membrane</location>
        <topology evidence="1">Multi-pass membrane protein</topology>
    </subcellularLocation>
</comment>
<evidence type="ECO:0000256" key="1">
    <source>
        <dbReference type="ARBA" id="ARBA00004141"/>
    </source>
</evidence>
<dbReference type="EMBL" id="JABSTU010000006">
    <property type="protein sequence ID" value="KAH8028500.1"/>
    <property type="molecule type" value="Genomic_DNA"/>
</dbReference>
<reference evidence="10" key="2">
    <citation type="submission" date="2021-09" db="EMBL/GenBank/DDBJ databases">
        <authorList>
            <person name="Jia N."/>
            <person name="Wang J."/>
            <person name="Shi W."/>
            <person name="Du L."/>
            <person name="Sun Y."/>
            <person name="Zhan W."/>
            <person name="Jiang J."/>
            <person name="Wang Q."/>
            <person name="Zhang B."/>
            <person name="Ji P."/>
            <person name="Sakyi L.B."/>
            <person name="Cui X."/>
            <person name="Yuan T."/>
            <person name="Jiang B."/>
            <person name="Yang W."/>
            <person name="Lam T.T.-Y."/>
            <person name="Chang Q."/>
            <person name="Ding S."/>
            <person name="Wang X."/>
            <person name="Zhu J."/>
            <person name="Ruan X."/>
            <person name="Zhao L."/>
            <person name="Wei J."/>
            <person name="Que T."/>
            <person name="Du C."/>
            <person name="Cheng J."/>
            <person name="Dai P."/>
            <person name="Han X."/>
            <person name="Huang E."/>
            <person name="Gao Y."/>
            <person name="Liu J."/>
            <person name="Shao H."/>
            <person name="Ye R."/>
            <person name="Li L."/>
            <person name="Wei W."/>
            <person name="Wang X."/>
            <person name="Wang C."/>
            <person name="Huo Q."/>
            <person name="Li W."/>
            <person name="Guo W."/>
            <person name="Chen H."/>
            <person name="Chen S."/>
            <person name="Zhou L."/>
            <person name="Zhou L."/>
            <person name="Ni X."/>
            <person name="Tian J."/>
            <person name="Zhou Y."/>
            <person name="Sheng Y."/>
            <person name="Liu T."/>
            <person name="Pan Y."/>
            <person name="Xia L."/>
            <person name="Li J."/>
            <person name="Zhao F."/>
            <person name="Cao W."/>
        </authorList>
    </citation>
    <scope>NUCLEOTIDE SEQUENCE</scope>
    <source>
        <strain evidence="10">Rmic-2018</strain>
        <tissue evidence="10">Larvae</tissue>
    </source>
</reference>
<dbReference type="PANTHER" id="PTHR24075:SF5">
    <property type="entry name" value="U5 SMALL NUCLEAR RIBONUCLEOPROTEIN 200 KDA HELICASE"/>
    <property type="match status" value="1"/>
</dbReference>
<evidence type="ECO:0000256" key="3">
    <source>
        <dbReference type="ARBA" id="ARBA00022692"/>
    </source>
</evidence>
<dbReference type="SUPFAM" id="SSF81296">
    <property type="entry name" value="E set domains"/>
    <property type="match status" value="1"/>
</dbReference>
<keyword evidence="11" id="KW-1185">Reference proteome</keyword>
<dbReference type="InterPro" id="IPR035892">
    <property type="entry name" value="C2_domain_sf"/>
</dbReference>
<evidence type="ECO:0000313" key="10">
    <source>
        <dbReference type="EMBL" id="KAH8028500.1"/>
    </source>
</evidence>
<dbReference type="InterPro" id="IPR014756">
    <property type="entry name" value="Ig_E-set"/>
</dbReference>
<dbReference type="Proteomes" id="UP000821866">
    <property type="component" value="Chromosome 4"/>
</dbReference>
<evidence type="ECO:0000259" key="9">
    <source>
        <dbReference type="Pfam" id="PF02889"/>
    </source>
</evidence>
<feature type="domain" description="SEC63" evidence="9">
    <location>
        <begin position="1"/>
        <end position="161"/>
    </location>
</feature>
<keyword evidence="7" id="KW-0143">Chaperone</keyword>
<dbReference type="GO" id="GO:0000388">
    <property type="term" value="P:spliceosome conformational change to release U4 (or U4atac) and U1 (or U11)"/>
    <property type="evidence" value="ECO:0007669"/>
    <property type="project" value="TreeGrafter"/>
</dbReference>
<feature type="region of interest" description="Disordered" evidence="8">
    <location>
        <begin position="423"/>
        <end position="446"/>
    </location>
</feature>
<protein>
    <recommendedName>
        <fullName evidence="9">SEC63 domain-containing protein</fullName>
    </recommendedName>
</protein>
<dbReference type="GO" id="GO:0003724">
    <property type="term" value="F:RNA helicase activity"/>
    <property type="evidence" value="ECO:0007669"/>
    <property type="project" value="TreeGrafter"/>
</dbReference>
<feature type="compositionally biased region" description="Basic residues" evidence="8">
    <location>
        <begin position="29"/>
        <end position="47"/>
    </location>
</feature>
<dbReference type="VEuPathDB" id="VectorBase:LOC119166948"/>
<dbReference type="GO" id="GO:0003723">
    <property type="term" value="F:RNA binding"/>
    <property type="evidence" value="ECO:0007669"/>
    <property type="project" value="TreeGrafter"/>
</dbReference>
<dbReference type="PANTHER" id="PTHR24075">
    <property type="entry name" value="SEC63 DOMAIN-CONTAINING"/>
    <property type="match status" value="1"/>
</dbReference>
<dbReference type="VEuPathDB" id="VectorBase:LOC119166947"/>
<sequence length="446" mass="50120">MVTQALWNKDSYLKQLPHFTGRNCQTMPRARRRDRIRHHGTRRRRPKQAPPNDRQSDGRRGEILQPVSPTLSSRTRSRVRTTFGAAQPVNIVVQLEREDEVVGPVIAPMFPQKREEGWWVVIGESKSNSLISIKRLSLQQKAKVKLDFVAPAPGDHTYTLTPNGSKQAQTRNTGAVHVRISRIGSDMNVPADRSAAVATLILAGGLRRGAALPSRYAGSFIERHSKSTCRPRSCRRAITKAAMDAMYTAGAHMTKHLQENFDGYDRFFSWISFAADPPRNVLWYYPIALTFSNPLGVRILIAASCFRVPQRRHQVDPERAPSILVRQDEVRHRHPARPDAADLRNRAGFSFGTRHGHRGRPVRRDPLRHKLRLTTIPAVAGDVATSRRSCGPRTSCTFRPWARRGSSSGLTFPHQVMLGFRHRRRRRDTTSSATTLTGGASTSTPP</sequence>
<evidence type="ECO:0000313" key="11">
    <source>
        <dbReference type="Proteomes" id="UP000821866"/>
    </source>
</evidence>
<dbReference type="InterPro" id="IPR004179">
    <property type="entry name" value="Sec63-dom"/>
</dbReference>
<evidence type="ECO:0000256" key="5">
    <source>
        <dbReference type="ARBA" id="ARBA00022989"/>
    </source>
</evidence>
<reference evidence="10" key="1">
    <citation type="journal article" date="2020" name="Cell">
        <title>Large-Scale Comparative Analyses of Tick Genomes Elucidate Their Genetic Diversity and Vector Capacities.</title>
        <authorList>
            <consortium name="Tick Genome and Microbiome Consortium (TIGMIC)"/>
            <person name="Jia N."/>
            <person name="Wang J."/>
            <person name="Shi W."/>
            <person name="Du L."/>
            <person name="Sun Y."/>
            <person name="Zhan W."/>
            <person name="Jiang J.F."/>
            <person name="Wang Q."/>
            <person name="Zhang B."/>
            <person name="Ji P."/>
            <person name="Bell-Sakyi L."/>
            <person name="Cui X.M."/>
            <person name="Yuan T.T."/>
            <person name="Jiang B.G."/>
            <person name="Yang W.F."/>
            <person name="Lam T.T."/>
            <person name="Chang Q.C."/>
            <person name="Ding S.J."/>
            <person name="Wang X.J."/>
            <person name="Zhu J.G."/>
            <person name="Ruan X.D."/>
            <person name="Zhao L."/>
            <person name="Wei J.T."/>
            <person name="Ye R.Z."/>
            <person name="Que T.C."/>
            <person name="Du C.H."/>
            <person name="Zhou Y.H."/>
            <person name="Cheng J.X."/>
            <person name="Dai P.F."/>
            <person name="Guo W.B."/>
            <person name="Han X.H."/>
            <person name="Huang E.J."/>
            <person name="Li L.F."/>
            <person name="Wei W."/>
            <person name="Gao Y.C."/>
            <person name="Liu J.Z."/>
            <person name="Shao H.Z."/>
            <person name="Wang X."/>
            <person name="Wang C.C."/>
            <person name="Yang T.C."/>
            <person name="Huo Q.B."/>
            <person name="Li W."/>
            <person name="Chen H.Y."/>
            <person name="Chen S.E."/>
            <person name="Zhou L.G."/>
            <person name="Ni X.B."/>
            <person name="Tian J.H."/>
            <person name="Sheng Y."/>
            <person name="Liu T."/>
            <person name="Pan Y.S."/>
            <person name="Xia L.Y."/>
            <person name="Li J."/>
            <person name="Zhao F."/>
            <person name="Cao W.C."/>
        </authorList>
    </citation>
    <scope>NUCLEOTIDE SEQUENCE</scope>
    <source>
        <strain evidence="10">Rmic-2018</strain>
    </source>
</reference>
<name>A0A9J6E2F6_RHIMP</name>
<dbReference type="GO" id="GO:0005783">
    <property type="term" value="C:endoplasmic reticulum"/>
    <property type="evidence" value="ECO:0007669"/>
    <property type="project" value="UniProtKB-SubCell"/>
</dbReference>
<dbReference type="GO" id="GO:0016020">
    <property type="term" value="C:membrane"/>
    <property type="evidence" value="ECO:0007669"/>
    <property type="project" value="UniProtKB-SubCell"/>
</dbReference>
<evidence type="ECO:0000256" key="4">
    <source>
        <dbReference type="ARBA" id="ARBA00022824"/>
    </source>
</evidence>
<accession>A0A9J6E2F6</accession>
<proteinExistence type="predicted"/>
<evidence type="ECO:0000256" key="8">
    <source>
        <dbReference type="SAM" id="MobiDB-lite"/>
    </source>
</evidence>
<dbReference type="GO" id="GO:0005681">
    <property type="term" value="C:spliceosomal complex"/>
    <property type="evidence" value="ECO:0007669"/>
    <property type="project" value="TreeGrafter"/>
</dbReference>
<evidence type="ECO:0000256" key="2">
    <source>
        <dbReference type="ARBA" id="ARBA00004240"/>
    </source>
</evidence>